<proteinExistence type="predicted"/>
<accession>A0ABQ1YWD2</accession>
<evidence type="ECO:0000313" key="1">
    <source>
        <dbReference type="EMBL" id="GGH39125.1"/>
    </source>
</evidence>
<dbReference type="RefSeq" id="WP_188934073.1">
    <property type="nucleotide sequence ID" value="NZ_BMIA01000002.1"/>
</dbReference>
<evidence type="ECO:0000313" key="2">
    <source>
        <dbReference type="Proteomes" id="UP000600214"/>
    </source>
</evidence>
<organism evidence="1 2">
    <name type="scientific">Dyadobacter endophyticus</name>
    <dbReference type="NCBI Taxonomy" id="1749036"/>
    <lineage>
        <taxon>Bacteria</taxon>
        <taxon>Pseudomonadati</taxon>
        <taxon>Bacteroidota</taxon>
        <taxon>Cytophagia</taxon>
        <taxon>Cytophagales</taxon>
        <taxon>Spirosomataceae</taxon>
        <taxon>Dyadobacter</taxon>
    </lineage>
</organism>
<keyword evidence="2" id="KW-1185">Reference proteome</keyword>
<protein>
    <submittedName>
        <fullName evidence="1">Uncharacterized protein</fullName>
    </submittedName>
</protein>
<reference evidence="2" key="1">
    <citation type="journal article" date="2019" name="Int. J. Syst. Evol. Microbiol.">
        <title>The Global Catalogue of Microorganisms (GCM) 10K type strain sequencing project: providing services to taxonomists for standard genome sequencing and annotation.</title>
        <authorList>
            <consortium name="The Broad Institute Genomics Platform"/>
            <consortium name="The Broad Institute Genome Sequencing Center for Infectious Disease"/>
            <person name="Wu L."/>
            <person name="Ma J."/>
        </authorList>
    </citation>
    <scope>NUCLEOTIDE SEQUENCE [LARGE SCALE GENOMIC DNA]</scope>
    <source>
        <strain evidence="2">CGMCC 1.15288</strain>
    </source>
</reference>
<comment type="caution">
    <text evidence="1">The sequence shown here is derived from an EMBL/GenBank/DDBJ whole genome shotgun (WGS) entry which is preliminary data.</text>
</comment>
<sequence>METIVIEVDDLVAEAWRNAPEAARKAIRNKINISLAEELITNPTQEYTSFLQTLRSEMSSAGLTQEELDNIIRDE</sequence>
<gene>
    <name evidence="1" type="ORF">GCM10007423_33280</name>
</gene>
<dbReference type="EMBL" id="BMIA01000002">
    <property type="protein sequence ID" value="GGH39125.1"/>
    <property type="molecule type" value="Genomic_DNA"/>
</dbReference>
<name>A0ABQ1YWD2_9BACT</name>
<dbReference type="Proteomes" id="UP000600214">
    <property type="component" value="Unassembled WGS sequence"/>
</dbReference>